<protein>
    <submittedName>
        <fullName evidence="2">Uncharacterized protein</fullName>
    </submittedName>
</protein>
<evidence type="ECO:0000313" key="2">
    <source>
        <dbReference type="EMBL" id="VDC29730.1"/>
    </source>
</evidence>
<keyword evidence="3" id="KW-1185">Reference proteome</keyword>
<feature type="compositionally biased region" description="Basic and acidic residues" evidence="1">
    <location>
        <begin position="71"/>
        <end position="86"/>
    </location>
</feature>
<reference evidence="2 3" key="1">
    <citation type="submission" date="2018-11" db="EMBL/GenBank/DDBJ databases">
        <authorList>
            <person name="Criscuolo A."/>
        </authorList>
    </citation>
    <scope>NUCLEOTIDE SEQUENCE [LARGE SCALE GENOMIC DNA]</scope>
    <source>
        <strain evidence="2">ATB-66</strain>
    </source>
</reference>
<dbReference type="OrthoDB" id="2476294at2"/>
<accession>A0A3P5XEF7</accession>
<name>A0A3P5XEF7_9BACL</name>
<dbReference type="Proteomes" id="UP000270468">
    <property type="component" value="Unassembled WGS sequence"/>
</dbReference>
<organism evidence="2 3">
    <name type="scientific">Filibacter tadaridae</name>
    <dbReference type="NCBI Taxonomy" id="2483811"/>
    <lineage>
        <taxon>Bacteria</taxon>
        <taxon>Bacillati</taxon>
        <taxon>Bacillota</taxon>
        <taxon>Bacilli</taxon>
        <taxon>Bacillales</taxon>
        <taxon>Caryophanaceae</taxon>
        <taxon>Filibacter</taxon>
    </lineage>
</organism>
<evidence type="ECO:0000313" key="3">
    <source>
        <dbReference type="Proteomes" id="UP000270468"/>
    </source>
</evidence>
<gene>
    <name evidence="2" type="ORF">FILTAD_02283</name>
</gene>
<dbReference type="AlphaFoldDB" id="A0A3P5XEF7"/>
<feature type="region of interest" description="Disordered" evidence="1">
    <location>
        <begin position="59"/>
        <end position="102"/>
    </location>
</feature>
<dbReference type="RefSeq" id="WP_124070900.1">
    <property type="nucleotide sequence ID" value="NZ_CBCRXF010000001.1"/>
</dbReference>
<sequence>MSLKLIELQIANPKTVEAGRISEHKQQQIQLNQDAANLLTEKQALKNGETVLEMEKYAEADANGKGNQNEQNKKADNQHIEEEKKTVHPYKGAFVDFTGEPK</sequence>
<evidence type="ECO:0000256" key="1">
    <source>
        <dbReference type="SAM" id="MobiDB-lite"/>
    </source>
</evidence>
<dbReference type="EMBL" id="UXAV01000042">
    <property type="protein sequence ID" value="VDC29730.1"/>
    <property type="molecule type" value="Genomic_DNA"/>
</dbReference>
<proteinExistence type="predicted"/>